<dbReference type="RefSeq" id="WP_165231495.1">
    <property type="nucleotide sequence ID" value="NZ_CP049257.1"/>
</dbReference>
<dbReference type="AlphaFoldDB" id="A0A6G6WCK3"/>
<dbReference type="EMBL" id="CP049257">
    <property type="protein sequence ID" value="QIG42949.1"/>
    <property type="molecule type" value="Genomic_DNA"/>
</dbReference>
<proteinExistence type="predicted"/>
<sequence length="148" mass="15305">MAVSLLLRLVDADTPETVYAEPAGPAYRLTQSALAAPLAAGDLVRCARDSAGALQVVDVVEPTDAVLTVFAAAPGHAEALVALWTATGAGASRREGPVLVTTWPGVPMDAVAQQLNGDEDAGRGEWLLAAEPHERVRATQHDVDFGLG</sequence>
<evidence type="ECO:0000313" key="2">
    <source>
        <dbReference type="Proteomes" id="UP000502996"/>
    </source>
</evidence>
<protein>
    <recommendedName>
        <fullName evidence="3">DUF4265 domain-containing protein</fullName>
    </recommendedName>
</protein>
<dbReference type="Proteomes" id="UP000502996">
    <property type="component" value="Chromosome"/>
</dbReference>
<name>A0A6G6WCK3_9ACTN</name>
<organism evidence="1 2">
    <name type="scientific">Nocardioides anomalus</name>
    <dbReference type="NCBI Taxonomy" id="2712223"/>
    <lineage>
        <taxon>Bacteria</taxon>
        <taxon>Bacillati</taxon>
        <taxon>Actinomycetota</taxon>
        <taxon>Actinomycetes</taxon>
        <taxon>Propionibacteriales</taxon>
        <taxon>Nocardioidaceae</taxon>
        <taxon>Nocardioides</taxon>
    </lineage>
</organism>
<accession>A0A6G6WCK3</accession>
<keyword evidence="2" id="KW-1185">Reference proteome</keyword>
<reference evidence="1 2" key="1">
    <citation type="submission" date="2020-02" db="EMBL/GenBank/DDBJ databases">
        <title>Full genome sequence of Nocardioides sp. R-3366.</title>
        <authorList>
            <person name="Im W.-T."/>
        </authorList>
    </citation>
    <scope>NUCLEOTIDE SEQUENCE [LARGE SCALE GENOMIC DNA]</scope>
    <source>
        <strain evidence="1 2">R-3366</strain>
    </source>
</reference>
<dbReference type="KEGG" id="nano:G5V58_09410"/>
<evidence type="ECO:0000313" key="1">
    <source>
        <dbReference type="EMBL" id="QIG42949.1"/>
    </source>
</evidence>
<evidence type="ECO:0008006" key="3">
    <source>
        <dbReference type="Google" id="ProtNLM"/>
    </source>
</evidence>
<gene>
    <name evidence="1" type="ORF">G5V58_09410</name>
</gene>